<dbReference type="InterPro" id="IPR050556">
    <property type="entry name" value="Type_II_TA_system_RNase"/>
</dbReference>
<evidence type="ECO:0000256" key="4">
    <source>
        <dbReference type="ARBA" id="ARBA00022723"/>
    </source>
</evidence>
<feature type="domain" description="PIN" evidence="8">
    <location>
        <begin position="4"/>
        <end position="133"/>
    </location>
</feature>
<evidence type="ECO:0000256" key="5">
    <source>
        <dbReference type="ARBA" id="ARBA00022801"/>
    </source>
</evidence>
<reference evidence="9 10" key="1">
    <citation type="submission" date="2020-08" db="EMBL/GenBank/DDBJ databases">
        <title>Functional genomics of gut bacteria from endangered species of beetles.</title>
        <authorList>
            <person name="Carlos-Shanley C."/>
        </authorList>
    </citation>
    <scope>NUCLEOTIDE SEQUENCE [LARGE SCALE GENOMIC DNA]</scope>
    <source>
        <strain evidence="9 10">S00070</strain>
    </source>
</reference>
<dbReference type="SUPFAM" id="SSF88723">
    <property type="entry name" value="PIN domain-like"/>
    <property type="match status" value="1"/>
</dbReference>
<dbReference type="Proteomes" id="UP000524404">
    <property type="component" value="Unassembled WGS sequence"/>
</dbReference>
<name>A0A841EEH1_9BACT</name>
<keyword evidence="3" id="KW-0540">Nuclease</keyword>
<dbReference type="PANTHER" id="PTHR33653">
    <property type="entry name" value="RIBONUCLEASE VAPC2"/>
    <property type="match status" value="1"/>
</dbReference>
<evidence type="ECO:0000256" key="2">
    <source>
        <dbReference type="ARBA" id="ARBA00022649"/>
    </source>
</evidence>
<evidence type="ECO:0000256" key="6">
    <source>
        <dbReference type="ARBA" id="ARBA00022842"/>
    </source>
</evidence>
<keyword evidence="10" id="KW-1185">Reference proteome</keyword>
<evidence type="ECO:0000256" key="7">
    <source>
        <dbReference type="ARBA" id="ARBA00038093"/>
    </source>
</evidence>
<keyword evidence="2" id="KW-1277">Toxin-antitoxin system</keyword>
<gene>
    <name evidence="9" type="ORF">HNP25_000025</name>
</gene>
<dbReference type="GO" id="GO:0004519">
    <property type="term" value="F:endonuclease activity"/>
    <property type="evidence" value="ECO:0007669"/>
    <property type="project" value="UniProtKB-KW"/>
</dbReference>
<dbReference type="AlphaFoldDB" id="A0A841EEH1"/>
<comment type="similarity">
    <text evidence="7">Belongs to the PINc/VapC protein family.</text>
</comment>
<proteinExistence type="inferred from homology"/>
<keyword evidence="9" id="KW-0255">Endonuclease</keyword>
<dbReference type="Gene3D" id="3.40.50.1010">
    <property type="entry name" value="5'-nuclease"/>
    <property type="match status" value="1"/>
</dbReference>
<keyword evidence="4" id="KW-0479">Metal-binding</keyword>
<dbReference type="InterPro" id="IPR002716">
    <property type="entry name" value="PIN_dom"/>
</dbReference>
<dbReference type="EMBL" id="JACHKT010000001">
    <property type="protein sequence ID" value="MBB6001386.1"/>
    <property type="molecule type" value="Genomic_DNA"/>
</dbReference>
<dbReference type="CDD" id="cd09881">
    <property type="entry name" value="PIN_VapC4-5_FitB-like"/>
    <property type="match status" value="1"/>
</dbReference>
<dbReference type="EC" id="3.1.-.-" evidence="9"/>
<dbReference type="InterPro" id="IPR029060">
    <property type="entry name" value="PIN-like_dom_sf"/>
</dbReference>
<dbReference type="Pfam" id="PF01850">
    <property type="entry name" value="PIN"/>
    <property type="match status" value="1"/>
</dbReference>
<evidence type="ECO:0000256" key="1">
    <source>
        <dbReference type="ARBA" id="ARBA00001946"/>
    </source>
</evidence>
<sequence length="154" mass="17569">MNLLFDTNIIISIARSTNPVRAVELLNPNAEVIYISIASIAEVQSIAFQNNWGSVKLTSLEYLFSNVTVIELTDILIDSYINIDAFSQRNHPSFQEFPHKTSRNMGKNDLWIAATASLLNLTLVTTDADFDHLNNYFLQRYKLEPKDLRKYLAN</sequence>
<evidence type="ECO:0000259" key="8">
    <source>
        <dbReference type="Pfam" id="PF01850"/>
    </source>
</evidence>
<dbReference type="PANTHER" id="PTHR33653:SF1">
    <property type="entry name" value="RIBONUCLEASE VAPC2"/>
    <property type="match status" value="1"/>
</dbReference>
<keyword evidence="5 9" id="KW-0378">Hydrolase</keyword>
<dbReference type="RefSeq" id="WP_184128267.1">
    <property type="nucleotide sequence ID" value="NZ_JACHKT010000001.1"/>
</dbReference>
<accession>A0A841EEH1</accession>
<comment type="caution">
    <text evidence="9">The sequence shown here is derived from an EMBL/GenBank/DDBJ whole genome shotgun (WGS) entry which is preliminary data.</text>
</comment>
<organism evidence="9 10">
    <name type="scientific">Arcicella rosea</name>
    <dbReference type="NCBI Taxonomy" id="502909"/>
    <lineage>
        <taxon>Bacteria</taxon>
        <taxon>Pseudomonadati</taxon>
        <taxon>Bacteroidota</taxon>
        <taxon>Cytophagia</taxon>
        <taxon>Cytophagales</taxon>
        <taxon>Flectobacillaceae</taxon>
        <taxon>Arcicella</taxon>
    </lineage>
</organism>
<dbReference type="GO" id="GO:0016787">
    <property type="term" value="F:hydrolase activity"/>
    <property type="evidence" value="ECO:0007669"/>
    <property type="project" value="UniProtKB-KW"/>
</dbReference>
<evidence type="ECO:0000256" key="3">
    <source>
        <dbReference type="ARBA" id="ARBA00022722"/>
    </source>
</evidence>
<protein>
    <submittedName>
        <fullName evidence="9">tRNA(fMet)-specific endonuclease VapC</fullName>
        <ecNumber evidence="9">3.1.-.-</ecNumber>
    </submittedName>
</protein>
<evidence type="ECO:0000313" key="10">
    <source>
        <dbReference type="Proteomes" id="UP000524404"/>
    </source>
</evidence>
<dbReference type="GO" id="GO:0046872">
    <property type="term" value="F:metal ion binding"/>
    <property type="evidence" value="ECO:0007669"/>
    <property type="project" value="UniProtKB-KW"/>
</dbReference>
<evidence type="ECO:0000313" key="9">
    <source>
        <dbReference type="EMBL" id="MBB6001386.1"/>
    </source>
</evidence>
<comment type="cofactor">
    <cofactor evidence="1">
        <name>Mg(2+)</name>
        <dbReference type="ChEBI" id="CHEBI:18420"/>
    </cofactor>
</comment>
<keyword evidence="6" id="KW-0460">Magnesium</keyword>